<accession>A0A6A4Z7C2</accession>
<keyword evidence="1" id="KW-0596">Phosphopantetheine</keyword>
<protein>
    <recommendedName>
        <fullName evidence="3">Carrier domain-containing protein</fullName>
    </recommendedName>
</protein>
<dbReference type="OrthoDB" id="78868at2759"/>
<dbReference type="Pfam" id="PF00668">
    <property type="entry name" value="Condensation"/>
    <property type="match status" value="1"/>
</dbReference>
<keyword evidence="2" id="KW-0597">Phosphoprotein</keyword>
<dbReference type="SUPFAM" id="SSF47336">
    <property type="entry name" value="ACP-like"/>
    <property type="match status" value="1"/>
</dbReference>
<name>A0A6A4Z7C2_9STRA</name>
<dbReference type="GO" id="GO:0031177">
    <property type="term" value="F:phosphopantetheine binding"/>
    <property type="evidence" value="ECO:0007669"/>
    <property type="project" value="TreeGrafter"/>
</dbReference>
<proteinExistence type="predicted"/>
<dbReference type="GO" id="GO:0005737">
    <property type="term" value="C:cytoplasm"/>
    <property type="evidence" value="ECO:0007669"/>
    <property type="project" value="TreeGrafter"/>
</dbReference>
<dbReference type="PANTHER" id="PTHR45527:SF1">
    <property type="entry name" value="FATTY ACID SYNTHASE"/>
    <property type="match status" value="1"/>
</dbReference>
<dbReference type="InterPro" id="IPR001242">
    <property type="entry name" value="Condensation_dom"/>
</dbReference>
<dbReference type="SUPFAM" id="SSF56801">
    <property type="entry name" value="Acetyl-CoA synthetase-like"/>
    <property type="match status" value="1"/>
</dbReference>
<dbReference type="InterPro" id="IPR000873">
    <property type="entry name" value="AMP-dep_synth/lig_dom"/>
</dbReference>
<dbReference type="EMBL" id="VJMH01004313">
    <property type="protein sequence ID" value="KAF0703263.1"/>
    <property type="molecule type" value="Genomic_DNA"/>
</dbReference>
<dbReference type="Pfam" id="PF00501">
    <property type="entry name" value="AMP-binding"/>
    <property type="match status" value="1"/>
</dbReference>
<dbReference type="Gene3D" id="3.30.559.30">
    <property type="entry name" value="Nonribosomal peptide synthetase, condensation domain"/>
    <property type="match status" value="1"/>
</dbReference>
<dbReference type="InterPro" id="IPR009081">
    <property type="entry name" value="PP-bd_ACP"/>
</dbReference>
<evidence type="ECO:0000313" key="4">
    <source>
        <dbReference type="EMBL" id="KAF0703263.1"/>
    </source>
</evidence>
<dbReference type="PANTHER" id="PTHR45527">
    <property type="entry name" value="NONRIBOSOMAL PEPTIDE SYNTHETASE"/>
    <property type="match status" value="1"/>
</dbReference>
<dbReference type="InterPro" id="IPR042099">
    <property type="entry name" value="ANL_N_sf"/>
</dbReference>
<dbReference type="Gene3D" id="3.40.50.12780">
    <property type="entry name" value="N-terminal domain of ligase-like"/>
    <property type="match status" value="1"/>
</dbReference>
<dbReference type="Gene3D" id="3.30.559.10">
    <property type="entry name" value="Chloramphenicol acetyltransferase-like domain"/>
    <property type="match status" value="1"/>
</dbReference>
<dbReference type="GO" id="GO:0003824">
    <property type="term" value="F:catalytic activity"/>
    <property type="evidence" value="ECO:0007669"/>
    <property type="project" value="InterPro"/>
</dbReference>
<dbReference type="InterPro" id="IPR036736">
    <property type="entry name" value="ACP-like_sf"/>
</dbReference>
<dbReference type="InterPro" id="IPR045851">
    <property type="entry name" value="AMP-bd_C_sf"/>
</dbReference>
<evidence type="ECO:0000256" key="2">
    <source>
        <dbReference type="ARBA" id="ARBA00022553"/>
    </source>
</evidence>
<dbReference type="PROSITE" id="PS50075">
    <property type="entry name" value="CARRIER"/>
    <property type="match status" value="1"/>
</dbReference>
<evidence type="ECO:0000256" key="1">
    <source>
        <dbReference type="ARBA" id="ARBA00022450"/>
    </source>
</evidence>
<gene>
    <name evidence="4" type="ORF">As57867_007636</name>
</gene>
<dbReference type="Pfam" id="PF00550">
    <property type="entry name" value="PP-binding"/>
    <property type="match status" value="1"/>
</dbReference>
<dbReference type="InterPro" id="IPR023213">
    <property type="entry name" value="CAT-like_dom_sf"/>
</dbReference>
<reference evidence="4" key="1">
    <citation type="submission" date="2019-06" db="EMBL/GenBank/DDBJ databases">
        <title>Genomics analysis of Aphanomyces spp. identifies a new class of oomycete effector associated with host adaptation.</title>
        <authorList>
            <person name="Gaulin E."/>
        </authorList>
    </citation>
    <scope>NUCLEOTIDE SEQUENCE</scope>
    <source>
        <strain evidence="4">CBS 578.67</strain>
    </source>
</reference>
<feature type="domain" description="Carrier" evidence="3">
    <location>
        <begin position="505"/>
        <end position="581"/>
    </location>
</feature>
<evidence type="ECO:0000259" key="3">
    <source>
        <dbReference type="PROSITE" id="PS50075"/>
    </source>
</evidence>
<dbReference type="Gene3D" id="3.30.300.30">
    <property type="match status" value="1"/>
</dbReference>
<organism evidence="4">
    <name type="scientific">Aphanomyces stellatus</name>
    <dbReference type="NCBI Taxonomy" id="120398"/>
    <lineage>
        <taxon>Eukaryota</taxon>
        <taxon>Sar</taxon>
        <taxon>Stramenopiles</taxon>
        <taxon>Oomycota</taxon>
        <taxon>Saprolegniomycetes</taxon>
        <taxon>Saprolegniales</taxon>
        <taxon>Verrucalvaceae</taxon>
        <taxon>Aphanomyces</taxon>
    </lineage>
</organism>
<dbReference type="InterPro" id="IPR020845">
    <property type="entry name" value="AMP-binding_CS"/>
</dbReference>
<feature type="non-terminal residue" evidence="4">
    <location>
        <position position="915"/>
    </location>
</feature>
<dbReference type="PROSITE" id="PS00455">
    <property type="entry name" value="AMP_BINDING"/>
    <property type="match status" value="1"/>
</dbReference>
<comment type="caution">
    <text evidence="4">The sequence shown here is derived from an EMBL/GenBank/DDBJ whole genome shotgun (WGS) entry which is preliminary data.</text>
</comment>
<sequence>MLAEFDFAMTQLCDMAGRECDLSTLMELSPAQTHIIEAASFGPQSPLPYELLHHAFEDRALRDCDLSAIEFEGVGVSYGALNGEANDLAYSLRKNGVRYGCRVAVIMDRCLEFPLSLLAVLKTGASYIPIDATFPAKRIAFMLANANVFAIICTAKFTRKVTILAGTLKNDRRANICTVIPAVYNNSYQRTNSADFIPDIPSHRTSEAYVVYTSGSTGTPKGVPVLHAGAVSLTSYLFEPLAYKVGMRVMQNLAIGFDWCQEEIWKTLSHGATLVLRGDNVLATLEHVDVLACTPTALSQFGGEAAPPSLVNLWAPYVQLINTYGPSECASTTNSVRLLTNSSINIGKPHYNVEYACHLDTSIFQNKQLNVFLPDPYSPNGGNMYQSGDYGIITPSQDYKLLGRKDNQVKLKGYRIELDEVAGAMMQHPQVVTAAAIVKDKTHLIGYFTPATVSSEELQDMVSSLLPVYMVPAVWVGLDVMPQNTNGKTDKKALEALDVVVDMEALASESERRMASVWADVLHVDVCEIGRRTSFFALGGDSMTAIKVVAACKAAGLSITTAQLLKAPVLWKAASCSASTASLDTWPSIVLSQDILASVQDEWTTQLNLVDYTVYPVTPLQAGMVYATVKNPTAYIMQVPLIVDATFDTEALSTAFSALVEKHEILRTTFVTSTSGIYQVIRHDAVDLPMTNIEASNIDSYLDDDRARGFEVGDKYFVRLTLVKCQDVQYGVFTIHHALYDGWTLSIIVGDLIEALQGNALTARPSFRRVVDYVEAQDVAATEAFWRSYLGGYVSSPLGSSGQGYDELLDDSEALVINTQVSVADIKAAAQRVGVSPAEFNKIAWAVTLRKYTRQDDVVFGQVMANRDIPVKDADSILGPLINTVPYRVKFDEAGSLQAIFDAVQHERGGLLAHS</sequence>
<dbReference type="SUPFAM" id="SSF52777">
    <property type="entry name" value="CoA-dependent acyltransferases"/>
    <property type="match status" value="2"/>
</dbReference>
<dbReference type="GO" id="GO:0044550">
    <property type="term" value="P:secondary metabolite biosynthetic process"/>
    <property type="evidence" value="ECO:0007669"/>
    <property type="project" value="TreeGrafter"/>
</dbReference>
<dbReference type="Gene3D" id="1.10.1200.10">
    <property type="entry name" value="ACP-like"/>
    <property type="match status" value="1"/>
</dbReference>
<dbReference type="AlphaFoldDB" id="A0A6A4Z7C2"/>
<dbReference type="GO" id="GO:0043041">
    <property type="term" value="P:amino acid activation for nonribosomal peptide biosynthetic process"/>
    <property type="evidence" value="ECO:0007669"/>
    <property type="project" value="TreeGrafter"/>
</dbReference>